<dbReference type="SMART" id="SM00342">
    <property type="entry name" value="HTH_ARAC"/>
    <property type="match status" value="1"/>
</dbReference>
<dbReference type="PANTHER" id="PTHR43280">
    <property type="entry name" value="ARAC-FAMILY TRANSCRIPTIONAL REGULATOR"/>
    <property type="match status" value="1"/>
</dbReference>
<dbReference type="Gene3D" id="1.10.10.60">
    <property type="entry name" value="Homeodomain-like"/>
    <property type="match status" value="1"/>
</dbReference>
<organism evidence="5 6">
    <name type="scientific">Bacteroides luti</name>
    <dbReference type="NCBI Taxonomy" id="1297750"/>
    <lineage>
        <taxon>Bacteria</taxon>
        <taxon>Pseudomonadati</taxon>
        <taxon>Bacteroidota</taxon>
        <taxon>Bacteroidia</taxon>
        <taxon>Bacteroidales</taxon>
        <taxon>Bacteroidaceae</taxon>
        <taxon>Bacteroides</taxon>
    </lineage>
</organism>
<keyword evidence="1" id="KW-0805">Transcription regulation</keyword>
<dbReference type="InterPro" id="IPR009057">
    <property type="entry name" value="Homeodomain-like_sf"/>
</dbReference>
<evidence type="ECO:0000256" key="1">
    <source>
        <dbReference type="ARBA" id="ARBA00023015"/>
    </source>
</evidence>
<dbReference type="PROSITE" id="PS01124">
    <property type="entry name" value="HTH_ARAC_FAMILY_2"/>
    <property type="match status" value="1"/>
</dbReference>
<evidence type="ECO:0000256" key="2">
    <source>
        <dbReference type="ARBA" id="ARBA00023125"/>
    </source>
</evidence>
<proteinExistence type="predicted"/>
<dbReference type="GO" id="GO:0003700">
    <property type="term" value="F:DNA-binding transcription factor activity"/>
    <property type="evidence" value="ECO:0007669"/>
    <property type="project" value="InterPro"/>
</dbReference>
<dbReference type="AlphaFoldDB" id="A0A1M5CS35"/>
<evidence type="ECO:0000256" key="3">
    <source>
        <dbReference type="ARBA" id="ARBA00023163"/>
    </source>
</evidence>
<gene>
    <name evidence="5" type="ORF">SAMN05444405_110133</name>
</gene>
<protein>
    <submittedName>
        <fullName evidence="5">AraC-type DNA-binding protein</fullName>
    </submittedName>
</protein>
<dbReference type="RefSeq" id="WP_073402104.1">
    <property type="nucleotide sequence ID" value="NZ_FQTV01000010.1"/>
</dbReference>
<sequence length="286" mass="33518">MNKSSFLFSKNLVSIEDDFIMYSDINRSHVLEYPIHAEKSYIIFCLEGSAEIEINLEKRVVSKNEIVLISLNSIVFHREMSDDFRVAFFSVSKNITEELLNYLRKYPPVFLLKPDFPSIMLTDEEMEEAMRFFQLMWNVVEDVENDHRTEMLKHLLCALLIKIHGHASKYMNNTVPISRKEEMVRQFFLLVSEYLKESKDVSFYANKLCVSPKYLSSLVKQAIGKPAKECIDYCVVLESKLMLRSSCTIQEISQELNFPNQSFFGKYFKKHTGVSPLHYRRSILKQ</sequence>
<evidence type="ECO:0000313" key="5">
    <source>
        <dbReference type="EMBL" id="SHF57530.1"/>
    </source>
</evidence>
<dbReference type="Proteomes" id="UP000184509">
    <property type="component" value="Unassembled WGS sequence"/>
</dbReference>
<evidence type="ECO:0000259" key="4">
    <source>
        <dbReference type="PROSITE" id="PS01124"/>
    </source>
</evidence>
<dbReference type="EMBL" id="FQTV01000010">
    <property type="protein sequence ID" value="SHF57530.1"/>
    <property type="molecule type" value="Genomic_DNA"/>
</dbReference>
<dbReference type="PANTHER" id="PTHR43280:SF32">
    <property type="entry name" value="TRANSCRIPTIONAL REGULATORY PROTEIN"/>
    <property type="match status" value="1"/>
</dbReference>
<dbReference type="STRING" id="1297750.SAMN05444405_110133"/>
<keyword evidence="6" id="KW-1185">Reference proteome</keyword>
<dbReference type="Pfam" id="PF12833">
    <property type="entry name" value="HTH_18"/>
    <property type="match status" value="1"/>
</dbReference>
<dbReference type="GO" id="GO:0043565">
    <property type="term" value="F:sequence-specific DNA binding"/>
    <property type="evidence" value="ECO:0007669"/>
    <property type="project" value="InterPro"/>
</dbReference>
<dbReference type="OrthoDB" id="1372329at2"/>
<feature type="domain" description="HTH araC/xylS-type" evidence="4">
    <location>
        <begin position="185"/>
        <end position="282"/>
    </location>
</feature>
<accession>A0A1M5CS35</accession>
<keyword evidence="2 5" id="KW-0238">DNA-binding</keyword>
<keyword evidence="3" id="KW-0804">Transcription</keyword>
<dbReference type="SUPFAM" id="SSF46689">
    <property type="entry name" value="Homeodomain-like"/>
    <property type="match status" value="1"/>
</dbReference>
<evidence type="ECO:0000313" key="6">
    <source>
        <dbReference type="Proteomes" id="UP000184509"/>
    </source>
</evidence>
<dbReference type="InterPro" id="IPR018060">
    <property type="entry name" value="HTH_AraC"/>
</dbReference>
<name>A0A1M5CS35_9BACE</name>
<reference evidence="6" key="1">
    <citation type="submission" date="2016-11" db="EMBL/GenBank/DDBJ databases">
        <authorList>
            <person name="Varghese N."/>
            <person name="Submissions S."/>
        </authorList>
    </citation>
    <scope>NUCLEOTIDE SEQUENCE [LARGE SCALE GENOMIC DNA]</scope>
    <source>
        <strain evidence="6">DSM 26991</strain>
    </source>
</reference>